<dbReference type="Pfam" id="PF26640">
    <property type="entry name" value="DUF8212"/>
    <property type="match status" value="1"/>
</dbReference>
<comment type="caution">
    <text evidence="3">The sequence shown here is derived from an EMBL/GenBank/DDBJ whole genome shotgun (WGS) entry which is preliminary data.</text>
</comment>
<dbReference type="InterPro" id="IPR010730">
    <property type="entry name" value="HET"/>
</dbReference>
<proteinExistence type="predicted"/>
<organism evidence="3 4">
    <name type="scientific">Colletotrichum tofieldiae</name>
    <dbReference type="NCBI Taxonomy" id="708197"/>
    <lineage>
        <taxon>Eukaryota</taxon>
        <taxon>Fungi</taxon>
        <taxon>Dikarya</taxon>
        <taxon>Ascomycota</taxon>
        <taxon>Pezizomycotina</taxon>
        <taxon>Sordariomycetes</taxon>
        <taxon>Hypocreomycetidae</taxon>
        <taxon>Glomerellales</taxon>
        <taxon>Glomerellaceae</taxon>
        <taxon>Colletotrichum</taxon>
        <taxon>Colletotrichum spaethianum species complex</taxon>
    </lineage>
</organism>
<evidence type="ECO:0000313" key="4">
    <source>
        <dbReference type="Proteomes" id="UP000076552"/>
    </source>
</evidence>
<sequence>MRLLNVDTFRLEEFFDEEIPEYATLSHTWGKDEISFQDLCWLHEYEGNGEGFASIEPLLSSLGRSSAEKAHRLRQQSGFDKIVQTAHLAKAKRLRYAWVDTCCIDKSSSAELSEAINSMFRWYQDSKICFAFLSDVVLHTGHFPTNGEWQSQFARSRWFTRGWTLQELLAPRSLVFFDRHWNVIGEKSKLAELISISTKIPYDILRRDRRLQDVALASRMSWASGRQTSRKEDMAYCLLGLCDINMPLLYGEGERAFVRLQQEIIKEYSDQSLFAWGVDQTISATSSIFAPSPAFFTRAGSLSLENFNSSSSDFQMTNRGLQIELPLVRLPVFKGTRSQVCYYAILDVKDKDLCHLCFPLFSPRFHEDGMQNGDEFLKSPCGPIRLSSSSISKSHVIGRMRVVILKDAASMPTSHFGNCLFTIPPLPFELNAGVRETSIIETFPPTVSLDPRSDGGTTLHLPAHWMPTQWYGAFLLRCIVPAVPGDGPMSNSASERQFVIVHTIGYTTSGKDRTRVIKWPPYPRKAEGSMSTIKTFPSIVDAVLDNTTDLREVGGWLEEPEFRVGGKYLRAVVVKSDDQLGTHIRWSFG</sequence>
<gene>
    <name evidence="3" type="ORF">CT0861_08335</name>
</gene>
<dbReference type="PANTHER" id="PTHR10622:SF10">
    <property type="entry name" value="HET DOMAIN-CONTAINING PROTEIN"/>
    <property type="match status" value="1"/>
</dbReference>
<dbReference type="Proteomes" id="UP000076552">
    <property type="component" value="Unassembled WGS sequence"/>
</dbReference>
<dbReference type="STRING" id="708197.A0A161YB76"/>
<evidence type="ECO:0000259" key="2">
    <source>
        <dbReference type="Pfam" id="PF26640"/>
    </source>
</evidence>
<feature type="domain" description="Heterokaryon incompatibility" evidence="1">
    <location>
        <begin position="22"/>
        <end position="135"/>
    </location>
</feature>
<dbReference type="AlphaFoldDB" id="A0A161YB76"/>
<dbReference type="Pfam" id="PF06985">
    <property type="entry name" value="HET"/>
    <property type="match status" value="1"/>
</dbReference>
<evidence type="ECO:0000313" key="3">
    <source>
        <dbReference type="EMBL" id="KZL69367.1"/>
    </source>
</evidence>
<name>A0A161YB76_9PEZI</name>
<reference evidence="3 4" key="1">
    <citation type="submission" date="2015-06" db="EMBL/GenBank/DDBJ databases">
        <title>Survival trade-offs in plant roots during colonization by closely related pathogenic and mutualistic fungi.</title>
        <authorList>
            <person name="Hacquard S."/>
            <person name="Kracher B."/>
            <person name="Hiruma K."/>
            <person name="Weinman A."/>
            <person name="Muench P."/>
            <person name="Garrido Oter R."/>
            <person name="Ver Loren van Themaat E."/>
            <person name="Dallerey J.-F."/>
            <person name="Damm U."/>
            <person name="Henrissat B."/>
            <person name="Lespinet O."/>
            <person name="Thon M."/>
            <person name="Kemen E."/>
            <person name="McHardy A.C."/>
            <person name="Schulze-Lefert P."/>
            <person name="O'Connell R.J."/>
        </authorList>
    </citation>
    <scope>NUCLEOTIDE SEQUENCE [LARGE SCALE GENOMIC DNA]</scope>
    <source>
        <strain evidence="3 4">0861</strain>
    </source>
</reference>
<keyword evidence="4" id="KW-1185">Reference proteome</keyword>
<feature type="domain" description="DUF8212" evidence="2">
    <location>
        <begin position="255"/>
        <end position="278"/>
    </location>
</feature>
<dbReference type="EMBL" id="LFIV01000108">
    <property type="protein sequence ID" value="KZL69367.1"/>
    <property type="molecule type" value="Genomic_DNA"/>
</dbReference>
<evidence type="ECO:0000259" key="1">
    <source>
        <dbReference type="Pfam" id="PF06985"/>
    </source>
</evidence>
<dbReference type="PANTHER" id="PTHR10622">
    <property type="entry name" value="HET DOMAIN-CONTAINING PROTEIN"/>
    <property type="match status" value="1"/>
</dbReference>
<dbReference type="InterPro" id="IPR058525">
    <property type="entry name" value="DUF8212"/>
</dbReference>
<protein>
    <submittedName>
        <fullName evidence="3">HET domain-containing protein</fullName>
    </submittedName>
</protein>
<accession>A0A161YB76</accession>